<dbReference type="PANTHER" id="PTHR20916">
    <property type="entry name" value="CYSTEINE AND GLYCINE-RICH PROTEIN 2 BINDING PROTEIN"/>
    <property type="match status" value="1"/>
</dbReference>
<name>X6MIX2_RETFI</name>
<feature type="transmembrane region" description="Helical" evidence="2">
    <location>
        <begin position="328"/>
        <end position="349"/>
    </location>
</feature>
<dbReference type="GO" id="GO:0004402">
    <property type="term" value="F:histone acetyltransferase activity"/>
    <property type="evidence" value="ECO:0007669"/>
    <property type="project" value="TreeGrafter"/>
</dbReference>
<feature type="transmembrane region" description="Helical" evidence="2">
    <location>
        <begin position="369"/>
        <end position="393"/>
    </location>
</feature>
<protein>
    <submittedName>
        <fullName evidence="3">RabGAP/TBC domain-containing protein</fullName>
    </submittedName>
</protein>
<keyword evidence="2" id="KW-0472">Membrane</keyword>
<evidence type="ECO:0000313" key="3">
    <source>
        <dbReference type="EMBL" id="ETO13943.1"/>
    </source>
</evidence>
<feature type="transmembrane region" description="Helical" evidence="2">
    <location>
        <begin position="567"/>
        <end position="596"/>
    </location>
</feature>
<reference evidence="3 4" key="1">
    <citation type="journal article" date="2013" name="Curr. Biol.">
        <title>The Genome of the Foraminiferan Reticulomyxa filosa.</title>
        <authorList>
            <person name="Glockner G."/>
            <person name="Hulsmann N."/>
            <person name="Schleicher M."/>
            <person name="Noegel A.A."/>
            <person name="Eichinger L."/>
            <person name="Gallinger C."/>
            <person name="Pawlowski J."/>
            <person name="Sierra R."/>
            <person name="Euteneuer U."/>
            <person name="Pillet L."/>
            <person name="Moustafa A."/>
            <person name="Platzer M."/>
            <person name="Groth M."/>
            <person name="Szafranski K."/>
            <person name="Schliwa M."/>
        </authorList>
    </citation>
    <scope>NUCLEOTIDE SEQUENCE [LARGE SCALE GENOMIC DNA]</scope>
</reference>
<evidence type="ECO:0000256" key="1">
    <source>
        <dbReference type="SAM" id="MobiDB-lite"/>
    </source>
</evidence>
<feature type="compositionally biased region" description="Acidic residues" evidence="1">
    <location>
        <begin position="194"/>
        <end position="211"/>
    </location>
</feature>
<gene>
    <name evidence="3" type="ORF">RFI_23426</name>
</gene>
<dbReference type="AlphaFoldDB" id="X6MIX2"/>
<proteinExistence type="predicted"/>
<dbReference type="Proteomes" id="UP000023152">
    <property type="component" value="Unassembled WGS sequence"/>
</dbReference>
<dbReference type="EMBL" id="ASPP01020308">
    <property type="protein sequence ID" value="ETO13943.1"/>
    <property type="molecule type" value="Genomic_DNA"/>
</dbReference>
<feature type="compositionally biased region" description="Low complexity" evidence="1">
    <location>
        <begin position="212"/>
        <end position="237"/>
    </location>
</feature>
<feature type="transmembrane region" description="Helical" evidence="2">
    <location>
        <begin position="503"/>
        <end position="522"/>
    </location>
</feature>
<keyword evidence="2" id="KW-1133">Transmembrane helix</keyword>
<feature type="transmembrane region" description="Helical" evidence="2">
    <location>
        <begin position="469"/>
        <end position="491"/>
    </location>
</feature>
<feature type="transmembrane region" description="Helical" evidence="2">
    <location>
        <begin position="442"/>
        <end position="463"/>
    </location>
</feature>
<evidence type="ECO:0000256" key="2">
    <source>
        <dbReference type="SAM" id="Phobius"/>
    </source>
</evidence>
<organism evidence="3 4">
    <name type="scientific">Reticulomyxa filosa</name>
    <dbReference type="NCBI Taxonomy" id="46433"/>
    <lineage>
        <taxon>Eukaryota</taxon>
        <taxon>Sar</taxon>
        <taxon>Rhizaria</taxon>
        <taxon>Retaria</taxon>
        <taxon>Foraminifera</taxon>
        <taxon>Monothalamids</taxon>
        <taxon>Reticulomyxidae</taxon>
        <taxon>Reticulomyxa</taxon>
    </lineage>
</organism>
<keyword evidence="4" id="KW-1185">Reference proteome</keyword>
<comment type="caution">
    <text evidence="3">The sequence shown here is derived from an EMBL/GenBank/DDBJ whole genome shotgun (WGS) entry which is preliminary data.</text>
</comment>
<keyword evidence="2" id="KW-0812">Transmembrane</keyword>
<accession>X6MIX2</accession>
<evidence type="ECO:0000313" key="4">
    <source>
        <dbReference type="Proteomes" id="UP000023152"/>
    </source>
</evidence>
<feature type="region of interest" description="Disordered" evidence="1">
    <location>
        <begin position="187"/>
        <end position="247"/>
    </location>
</feature>
<dbReference type="PANTHER" id="PTHR20916:SF26">
    <property type="entry name" value="CYSTEINE-RICH PROTEIN 2-BINDING PROTEIN"/>
    <property type="match status" value="1"/>
</dbReference>
<sequence length="706" mass="81432">MKQETKKVFATNIKKKTNEQMNKFVGGWLQRVQSLSQDGSDDEKRSFEHVNSLSIYEHKYTSSVERLPMDSFVDSSGNGEYVDEKTLDSILSDIQPNVGAQQCLHFLQCYVRRYRQSQLQSIIEPFLSNSSNCKAKDTKKKAKRNEESNLNFQPKLFHSLNAIVDATDTPLLANGDIHIIHDNDVHEHSRNESINEDNSNDNGDDDNDDDNNNNNNNNNVDNNNTDDNNNNNNNNENNETKTEQKKVSSLNISFPTPLFVSHRSVHNGDYNCNGTGCAKTNTCEDYYLPSDLYALIISYELSYDTVARYFRKKLKDYVDNQFSIVPNILPWLLTLVGEFLFLINIIPFHKNSHSFFNYLSKQYLYRHVIHWYYVLVFAMLLSLAHIACCIYRFHQALDKYHSLFKIKQVLGFGENDCGELFVPVLRWLQFPFKECVDLSWKWFLLLGFKYLVMIITFVLLILPDHYIQGYPWQICMPPIGLVCWLGAWLTVVTFDEKNARNQMVSLMVLFIFGLIIGIAYALKFQTNPTKYLDFIAGSASLENSNANSGNGSNTGNKNDDTQTTYSFYTITLSVFFGLIALIASLLLCLWHVAIIWNDLLHKKLLNITKSEYVRKYRPVSSHLILRYSSSLSYTYQHGSENSSNPTSISLINYCVWRLKQILSFQTWHWIPKCYIGLLFGHISMPMYSFDTISRNGSLFPSCQKLE</sequence>